<evidence type="ECO:0000256" key="1">
    <source>
        <dbReference type="ARBA" id="ARBA00008828"/>
    </source>
</evidence>
<evidence type="ECO:0000313" key="4">
    <source>
        <dbReference type="EMBL" id="EPS61999.1"/>
    </source>
</evidence>
<dbReference type="PANTHER" id="PTHR12354:SF1">
    <property type="entry name" value="INTERFERON-RELATED DEVELOPMENTAL REGULATOR 1"/>
    <property type="match status" value="1"/>
</dbReference>
<protein>
    <recommendedName>
        <fullName evidence="3">Interferon-related developmental regulator N-terminal domain-containing protein</fullName>
    </recommendedName>
</protein>
<organism evidence="4 5">
    <name type="scientific">Genlisea aurea</name>
    <dbReference type="NCBI Taxonomy" id="192259"/>
    <lineage>
        <taxon>Eukaryota</taxon>
        <taxon>Viridiplantae</taxon>
        <taxon>Streptophyta</taxon>
        <taxon>Embryophyta</taxon>
        <taxon>Tracheophyta</taxon>
        <taxon>Spermatophyta</taxon>
        <taxon>Magnoliopsida</taxon>
        <taxon>eudicotyledons</taxon>
        <taxon>Gunneridae</taxon>
        <taxon>Pentapetalae</taxon>
        <taxon>asterids</taxon>
        <taxon>lamiids</taxon>
        <taxon>Lamiales</taxon>
        <taxon>Lentibulariaceae</taxon>
        <taxon>Genlisea</taxon>
    </lineage>
</organism>
<evidence type="ECO:0000259" key="3">
    <source>
        <dbReference type="Pfam" id="PF05004"/>
    </source>
</evidence>
<evidence type="ECO:0000256" key="2">
    <source>
        <dbReference type="SAM" id="MobiDB-lite"/>
    </source>
</evidence>
<feature type="non-terminal residue" evidence="4">
    <location>
        <position position="387"/>
    </location>
</feature>
<dbReference type="Pfam" id="PF05004">
    <property type="entry name" value="IFRD"/>
    <property type="match status" value="1"/>
</dbReference>
<dbReference type="AlphaFoldDB" id="S8C5I8"/>
<dbReference type="Proteomes" id="UP000015453">
    <property type="component" value="Unassembled WGS sequence"/>
</dbReference>
<comment type="similarity">
    <text evidence="1">Belongs to the IFRD family.</text>
</comment>
<dbReference type="InterPro" id="IPR039777">
    <property type="entry name" value="IFRD"/>
</dbReference>
<reference evidence="4 5" key="1">
    <citation type="journal article" date="2013" name="BMC Genomics">
        <title>The miniature genome of a carnivorous plant Genlisea aurea contains a low number of genes and short non-coding sequences.</title>
        <authorList>
            <person name="Leushkin E.V."/>
            <person name="Sutormin R.A."/>
            <person name="Nabieva E.R."/>
            <person name="Penin A.A."/>
            <person name="Kondrashov A.S."/>
            <person name="Logacheva M.D."/>
        </authorList>
    </citation>
    <scope>NUCLEOTIDE SEQUENCE [LARGE SCALE GENOMIC DNA]</scope>
</reference>
<dbReference type="EMBL" id="AUSU01006458">
    <property type="protein sequence ID" value="EPS61999.1"/>
    <property type="molecule type" value="Genomic_DNA"/>
</dbReference>
<dbReference type="PANTHER" id="PTHR12354">
    <property type="entry name" value="INTERFERON-RELATED DEVELOPMENTAL REGULATOR"/>
    <property type="match status" value="1"/>
</dbReference>
<name>S8C5I8_9LAMI</name>
<feature type="region of interest" description="Disordered" evidence="2">
    <location>
        <begin position="1"/>
        <end position="48"/>
    </location>
</feature>
<dbReference type="OrthoDB" id="686784at2759"/>
<proteinExistence type="inferred from homology"/>
<evidence type="ECO:0000313" key="5">
    <source>
        <dbReference type="Proteomes" id="UP000015453"/>
    </source>
</evidence>
<accession>S8C5I8</accession>
<comment type="caution">
    <text evidence="4">The sequence shown here is derived from an EMBL/GenBank/DDBJ whole genome shotgun (WGS) entry which is preliminary data.</text>
</comment>
<dbReference type="InterPro" id="IPR007701">
    <property type="entry name" value="Interferon-rel_develop_reg_N"/>
</dbReference>
<feature type="non-terminal residue" evidence="4">
    <location>
        <position position="1"/>
    </location>
</feature>
<dbReference type="SUPFAM" id="SSF48371">
    <property type="entry name" value="ARM repeat"/>
    <property type="match status" value="1"/>
</dbReference>
<dbReference type="InterPro" id="IPR016024">
    <property type="entry name" value="ARM-type_fold"/>
</dbReference>
<feature type="compositionally biased region" description="Low complexity" evidence="2">
    <location>
        <begin position="23"/>
        <end position="34"/>
    </location>
</feature>
<sequence length="387" mass="42557">IVMGKRASQRKNVAMLDNEDSDSVSSNASSSVGSHMQEPGVDEAQADKGSVLDQSLDALYEKRGSTREKGLEAIIQSFNSSLQLSFVEDKFATMLHQCLNSVKKGSAREVALASHAIGLLALTAGPGQKAEEILKESIIPLSDALRNQPQATKMSELLECLAVNTFVGGDEPEQTEKSMQIMWQVANPKLRPNVATPKPVPSVIATAISSWSFLLTTLDSRALHPKSWQESVYFLSTLMDKDDKLLRIAAGEALALIFEMGSLEKFCGDNKTPPPGEIPTEDDSRKTVHIHGLKNKVLNQVRGLSTEAGGKGSAKKDLNNQRNTFRDILDFLEDGYVPESSTKIGGDTVHISTWAQFIQLNFLKHFLGGGFVMHMQVRFFFLFFFFF</sequence>
<gene>
    <name evidence="4" type="ORF">M569_12794</name>
</gene>
<keyword evidence="5" id="KW-1185">Reference proteome</keyword>
<feature type="domain" description="Interferon-related developmental regulator N-terminal" evidence="3">
    <location>
        <begin position="27"/>
        <end position="333"/>
    </location>
</feature>